<proteinExistence type="predicted"/>
<reference evidence="2" key="1">
    <citation type="submission" date="2018-06" db="EMBL/GenBank/DDBJ databases">
        <title>Aestuariibacter litoralis strain KCTC 52945T.</title>
        <authorList>
            <person name="Li X."/>
            <person name="Salam N."/>
            <person name="Li J.-L."/>
            <person name="Chen Y.-M."/>
            <person name="Yang Z.-W."/>
            <person name="Zhang L.-Y."/>
            <person name="Han M.-X."/>
            <person name="Xiao M."/>
            <person name="Li W.-J."/>
        </authorList>
    </citation>
    <scope>NUCLEOTIDE SEQUENCE [LARGE SCALE GENOMIC DNA]</scope>
    <source>
        <strain evidence="2">KCTC 52945</strain>
    </source>
</reference>
<dbReference type="Proteomes" id="UP000248795">
    <property type="component" value="Unassembled WGS sequence"/>
</dbReference>
<keyword evidence="2" id="KW-1185">Reference proteome</keyword>
<dbReference type="AlphaFoldDB" id="A0A2W2AV15"/>
<sequence>MIAAAGQLTIETGARVCITSTRPKALGQVFIGRKPTEALALAPLLFAVCGPAQAEASARALSAAGADVPAGPGGRAVAAEAIREHLMRIAVDWAGSLGETTDAALLKAIHHMPRAAPVERSQQATRLVTLLVAPSDRLGEPGWHAGANSVAARLIRKVIAEGWSTLGGVDGLQAQETSALTLAGADTSGPSGNGLLARLMARAAHLRQLLAELDAEENPEGPVATSRGLLHHRAQLRDGVIASYDITAPTDVNFAPGGPAEQSLAACGSIAKMPARLLIDAFDPCIPYELRAA</sequence>
<comment type="caution">
    <text evidence="1">The sequence shown here is derived from an EMBL/GenBank/DDBJ whole genome shotgun (WGS) entry which is preliminary data.</text>
</comment>
<dbReference type="InterPro" id="IPR029014">
    <property type="entry name" value="NiFe-Hase_large"/>
</dbReference>
<protein>
    <recommendedName>
        <fullName evidence="3">Hydrogenase expression/formation protein HupK</fullName>
    </recommendedName>
</protein>
<organism evidence="1 2">
    <name type="scientific">Aestuariivirga litoralis</name>
    <dbReference type="NCBI Taxonomy" id="2650924"/>
    <lineage>
        <taxon>Bacteria</taxon>
        <taxon>Pseudomonadati</taxon>
        <taxon>Pseudomonadota</taxon>
        <taxon>Alphaproteobacteria</taxon>
        <taxon>Hyphomicrobiales</taxon>
        <taxon>Aestuariivirgaceae</taxon>
        <taxon>Aestuariivirga</taxon>
    </lineage>
</organism>
<name>A0A2W2AV15_9HYPH</name>
<dbReference type="RefSeq" id="WP_111198696.1">
    <property type="nucleotide sequence ID" value="NZ_QKVK01000005.1"/>
</dbReference>
<accession>A0A2W2AV15</accession>
<evidence type="ECO:0008006" key="3">
    <source>
        <dbReference type="Google" id="ProtNLM"/>
    </source>
</evidence>
<dbReference type="Gene3D" id="1.10.645.10">
    <property type="entry name" value="Cytochrome-c3 Hydrogenase, chain B"/>
    <property type="match status" value="2"/>
</dbReference>
<gene>
    <name evidence="1" type="ORF">DK847_11645</name>
</gene>
<dbReference type="EMBL" id="QKVK01000005">
    <property type="protein sequence ID" value="PZF76460.1"/>
    <property type="molecule type" value="Genomic_DNA"/>
</dbReference>
<evidence type="ECO:0000313" key="2">
    <source>
        <dbReference type="Proteomes" id="UP000248795"/>
    </source>
</evidence>
<evidence type="ECO:0000313" key="1">
    <source>
        <dbReference type="EMBL" id="PZF76460.1"/>
    </source>
</evidence>
<dbReference type="SUPFAM" id="SSF56762">
    <property type="entry name" value="HydB/Nqo4-like"/>
    <property type="match status" value="1"/>
</dbReference>